<evidence type="ECO:0000313" key="4">
    <source>
        <dbReference type="EMBL" id="PIZ87470.1"/>
    </source>
</evidence>
<dbReference type="Pfam" id="PF13414">
    <property type="entry name" value="TPR_11"/>
    <property type="match status" value="1"/>
</dbReference>
<dbReference type="PANTHER" id="PTHR44858">
    <property type="entry name" value="TETRATRICOPEPTIDE REPEAT PROTEIN 6"/>
    <property type="match status" value="1"/>
</dbReference>
<accession>A0A2M7UUI3</accession>
<feature type="repeat" description="TPR" evidence="3">
    <location>
        <begin position="28"/>
        <end position="61"/>
    </location>
</feature>
<comment type="caution">
    <text evidence="4">The sequence shown here is derived from an EMBL/GenBank/DDBJ whole genome shotgun (WGS) entry which is preliminary data.</text>
</comment>
<feature type="repeat" description="TPR" evidence="3">
    <location>
        <begin position="1"/>
        <end position="27"/>
    </location>
</feature>
<keyword evidence="2 3" id="KW-0802">TPR repeat</keyword>
<evidence type="ECO:0000256" key="3">
    <source>
        <dbReference type="PROSITE-ProRule" id="PRU00339"/>
    </source>
</evidence>
<dbReference type="InterPro" id="IPR011990">
    <property type="entry name" value="TPR-like_helical_dom_sf"/>
</dbReference>
<reference evidence="5" key="1">
    <citation type="submission" date="2017-09" db="EMBL/GenBank/DDBJ databases">
        <title>Depth-based differentiation of microbial function through sediment-hosted aquifers and enrichment of novel symbionts in the deep terrestrial subsurface.</title>
        <authorList>
            <person name="Probst A.J."/>
            <person name="Ladd B."/>
            <person name="Jarett J.K."/>
            <person name="Geller-Mcgrath D.E."/>
            <person name="Sieber C.M.K."/>
            <person name="Emerson J.B."/>
            <person name="Anantharaman K."/>
            <person name="Thomas B.C."/>
            <person name="Malmstrom R."/>
            <person name="Stieglmeier M."/>
            <person name="Klingl A."/>
            <person name="Woyke T."/>
            <person name="Ryan C.M."/>
            <person name="Banfield J.F."/>
        </authorList>
    </citation>
    <scope>NUCLEOTIDE SEQUENCE [LARGE SCALE GENOMIC DNA]</scope>
</reference>
<dbReference type="EMBL" id="PFOZ01000022">
    <property type="protein sequence ID" value="PIZ87470.1"/>
    <property type="molecule type" value="Genomic_DNA"/>
</dbReference>
<dbReference type="Gene3D" id="1.25.40.10">
    <property type="entry name" value="Tetratricopeptide repeat domain"/>
    <property type="match status" value="1"/>
</dbReference>
<proteinExistence type="predicted"/>
<organism evidence="4 5">
    <name type="scientific">Candidatus Nealsonbacteria bacterium CG_4_10_14_0_2_um_filter_40_15</name>
    <dbReference type="NCBI Taxonomy" id="1974682"/>
    <lineage>
        <taxon>Bacteria</taxon>
        <taxon>Candidatus Nealsoniibacteriota</taxon>
    </lineage>
</organism>
<dbReference type="PROSITE" id="PS50293">
    <property type="entry name" value="TPR_REGION"/>
    <property type="match status" value="1"/>
</dbReference>
<dbReference type="SUPFAM" id="SSF48452">
    <property type="entry name" value="TPR-like"/>
    <property type="match status" value="1"/>
</dbReference>
<evidence type="ECO:0000256" key="1">
    <source>
        <dbReference type="ARBA" id="ARBA00022737"/>
    </source>
</evidence>
<dbReference type="PANTHER" id="PTHR44858:SF1">
    <property type="entry name" value="UDP-N-ACETYLGLUCOSAMINE--PEPTIDE N-ACETYLGLUCOSAMINYLTRANSFERASE SPINDLY-RELATED"/>
    <property type="match status" value="1"/>
</dbReference>
<dbReference type="AlphaFoldDB" id="A0A2M7UUI3"/>
<sequence length="72" mass="8193">GRLYFNNNQIDEAITQFERVISLMPNHSNAHYSLGVAYQKKGEKTKALQEFEKVQELNPGNADVQAKIESLK</sequence>
<dbReference type="Proteomes" id="UP000229166">
    <property type="component" value="Unassembled WGS sequence"/>
</dbReference>
<gene>
    <name evidence="4" type="ORF">COX92_01100</name>
</gene>
<dbReference type="InterPro" id="IPR019734">
    <property type="entry name" value="TPR_rpt"/>
</dbReference>
<feature type="non-terminal residue" evidence="4">
    <location>
        <position position="1"/>
    </location>
</feature>
<evidence type="ECO:0000256" key="2">
    <source>
        <dbReference type="ARBA" id="ARBA00022803"/>
    </source>
</evidence>
<name>A0A2M7UUI3_9BACT</name>
<dbReference type="PROSITE" id="PS50005">
    <property type="entry name" value="TPR"/>
    <property type="match status" value="2"/>
</dbReference>
<evidence type="ECO:0000313" key="5">
    <source>
        <dbReference type="Proteomes" id="UP000229166"/>
    </source>
</evidence>
<dbReference type="InterPro" id="IPR050498">
    <property type="entry name" value="Ycf3"/>
</dbReference>
<protein>
    <submittedName>
        <fullName evidence="4">Uncharacterized protein</fullName>
    </submittedName>
</protein>
<dbReference type="SMART" id="SM00028">
    <property type="entry name" value="TPR"/>
    <property type="match status" value="2"/>
</dbReference>
<keyword evidence="1" id="KW-0677">Repeat</keyword>